<dbReference type="PANTHER" id="PTHR31272:SF9">
    <property type="entry name" value="BLL1027 PROTEIN"/>
    <property type="match status" value="1"/>
</dbReference>
<dbReference type="Gene3D" id="3.40.30.10">
    <property type="entry name" value="Glutaredoxin"/>
    <property type="match status" value="1"/>
</dbReference>
<evidence type="ECO:0000313" key="8">
    <source>
        <dbReference type="EMBL" id="CAL59659.1"/>
    </source>
</evidence>
<evidence type="ECO:0000256" key="4">
    <source>
        <dbReference type="ARBA" id="ARBA00022989"/>
    </source>
</evidence>
<accession>Q05HF5</accession>
<feature type="domain" description="Cytochrome C biogenesis protein transmembrane" evidence="7">
    <location>
        <begin position="247"/>
        <end position="428"/>
    </location>
</feature>
<feature type="transmembrane region" description="Helical" evidence="6">
    <location>
        <begin position="315"/>
        <end position="337"/>
    </location>
</feature>
<dbReference type="AlphaFoldDB" id="Q05HF5"/>
<evidence type="ECO:0000313" key="9">
    <source>
        <dbReference type="Proteomes" id="UP000000663"/>
    </source>
</evidence>
<dbReference type="Proteomes" id="UP000000663">
    <property type="component" value="Chromosome"/>
</dbReference>
<feature type="transmembrane region" description="Helical" evidence="6">
    <location>
        <begin position="281"/>
        <end position="303"/>
    </location>
</feature>
<organism evidence="8 9">
    <name type="scientific">Methanocella arvoryzae (strain DSM 22066 / NBRC 105507 / MRE50)</name>
    <dbReference type="NCBI Taxonomy" id="351160"/>
    <lineage>
        <taxon>Archaea</taxon>
        <taxon>Methanobacteriati</taxon>
        <taxon>Methanobacteriota</taxon>
        <taxon>Stenosarchaea group</taxon>
        <taxon>Methanomicrobia</taxon>
        <taxon>Methanocellales</taxon>
        <taxon>Methanocellaceae</taxon>
        <taxon>Methanocella</taxon>
    </lineage>
</organism>
<gene>
    <name evidence="8" type="ORF">RCIX678</name>
</gene>
<keyword evidence="4 6" id="KW-1133">Transmembrane helix</keyword>
<evidence type="ECO:0000259" key="7">
    <source>
        <dbReference type="Pfam" id="PF02683"/>
    </source>
</evidence>
<proteinExistence type="inferred from homology"/>
<keyword evidence="5 6" id="KW-0472">Membrane</keyword>
<dbReference type="InterPro" id="IPR036249">
    <property type="entry name" value="Thioredoxin-like_sf"/>
</dbReference>
<dbReference type="InterPro" id="IPR003834">
    <property type="entry name" value="Cyt_c_assmbl_TM_dom"/>
</dbReference>
<evidence type="ECO:0000256" key="6">
    <source>
        <dbReference type="SAM" id="Phobius"/>
    </source>
</evidence>
<reference evidence="8 9" key="1">
    <citation type="journal article" date="2006" name="Science">
        <title>Genome of rice cluster I archaea -- the key methane producers in the rice rhizosphere.</title>
        <authorList>
            <person name="Erkel C."/>
            <person name="Kube M."/>
            <person name="Reinhardt R."/>
            <person name="Liesack W."/>
        </authorList>
    </citation>
    <scope>NUCLEOTIDE SEQUENCE [LARGE SCALE GENOMIC DNA]</scope>
    <source>
        <strain evidence="9">DSM 22066 / NBRC 105507 / MRE50</strain>
    </source>
</reference>
<dbReference type="GO" id="GO:0017004">
    <property type="term" value="P:cytochrome complex assembly"/>
    <property type="evidence" value="ECO:0007669"/>
    <property type="project" value="InterPro"/>
</dbReference>
<dbReference type="InterPro" id="IPR051790">
    <property type="entry name" value="Cytochrome_c-biogenesis_DsbD"/>
</dbReference>
<protein>
    <submittedName>
        <fullName evidence="8">Cytochrome c biogenesis protein</fullName>
    </submittedName>
</protein>
<dbReference type="PANTHER" id="PTHR31272">
    <property type="entry name" value="CYTOCHROME C-TYPE BIOGENESIS PROTEIN HI_1454-RELATED"/>
    <property type="match status" value="1"/>
</dbReference>
<name>Q05HF5_METAR</name>
<evidence type="ECO:0000256" key="5">
    <source>
        <dbReference type="ARBA" id="ARBA00023136"/>
    </source>
</evidence>
<keyword evidence="3 6" id="KW-0812">Transmembrane</keyword>
<evidence type="ECO:0000256" key="3">
    <source>
        <dbReference type="ARBA" id="ARBA00022692"/>
    </source>
</evidence>
<evidence type="ECO:0000256" key="1">
    <source>
        <dbReference type="ARBA" id="ARBA00004141"/>
    </source>
</evidence>
<feature type="transmembrane region" description="Helical" evidence="6">
    <location>
        <begin position="442"/>
        <end position="463"/>
    </location>
</feature>
<comment type="subcellular location">
    <subcellularLocation>
        <location evidence="1">Membrane</location>
        <topology evidence="1">Multi-pass membrane protein</topology>
    </subcellularLocation>
</comment>
<dbReference type="SUPFAM" id="SSF52833">
    <property type="entry name" value="Thioredoxin-like"/>
    <property type="match status" value="1"/>
</dbReference>
<feature type="transmembrane region" description="Helical" evidence="6">
    <location>
        <begin position="358"/>
        <end position="387"/>
    </location>
</feature>
<dbReference type="GO" id="GO:0016020">
    <property type="term" value="C:membrane"/>
    <property type="evidence" value="ECO:0007669"/>
    <property type="project" value="UniProtKB-SubCell"/>
</dbReference>
<comment type="similarity">
    <text evidence="2">Belongs to the DsbD family.</text>
</comment>
<keyword evidence="9" id="KW-1185">Reference proteome</keyword>
<dbReference type="eggNOG" id="arCOG02404">
    <property type="taxonomic scope" value="Archaea"/>
</dbReference>
<sequence>MSNPIGLVNGMTWRNITGILLALFLLAGTLAQIAGAAPAGPVEIYYIYSYECLSCEQSWPLIEAAMNEAQALVSLHKYDINSREGAAFASARGISTVPAVVFDDGSAILFEHYRDPEAFRAAFSEKLRERILHGMPLTIVRNATESESRKGVVTVNTCITCSGDRPLKVEVNTGLPEGTTLIAGTEKWTGFLQPGESRQLSSTCELAPGTRTIPPMTVAYDDGTGMRSMVWPETTVIRLQELSATAAYIAGLIAGINPCLLAIMAFIGTTAISDTGHRKAVIVRIIAFCGGMLAVYLLIGVGLIELIERVPAIDIVLHALIILLLICLSAWSFFDAWQTRRGKDSTAFRSVLDRIKPLYVRFGLAASFAIGGAFGLIKMPCVGGIYVAILGTILESGNAAQGIPLLIIYNLGVVTPVLLLGTLITAGLSPAAVNRFRLRHRIGLKIFTGALLGLMALAFLLGIM</sequence>
<feature type="transmembrane region" description="Helical" evidence="6">
    <location>
        <begin position="407"/>
        <end position="430"/>
    </location>
</feature>
<dbReference type="STRING" id="351160.RCIX678"/>
<dbReference type="Pfam" id="PF02683">
    <property type="entry name" value="DsbD_TM"/>
    <property type="match status" value="1"/>
</dbReference>
<dbReference type="EMBL" id="AM114193">
    <property type="protein sequence ID" value="CAL59659.1"/>
    <property type="molecule type" value="Genomic_DNA"/>
</dbReference>
<dbReference type="KEGG" id="rci:RCIX678"/>
<evidence type="ECO:0000256" key="2">
    <source>
        <dbReference type="ARBA" id="ARBA00006143"/>
    </source>
</evidence>
<feature type="transmembrane region" description="Helical" evidence="6">
    <location>
        <begin position="246"/>
        <end position="269"/>
    </location>
</feature>